<name>A0A210P069_ECOLX</name>
<dbReference type="EMBL" id="AATJYL010000079">
    <property type="protein sequence ID" value="EFM1448473.1"/>
    <property type="molecule type" value="Genomic_DNA"/>
</dbReference>
<dbReference type="Pfam" id="PF14137">
    <property type="entry name" value="DUF4304"/>
    <property type="match status" value="1"/>
</dbReference>
<gene>
    <name evidence="1" type="ORF">HEP34_004925</name>
    <name evidence="2" type="ORF">NCTC10764_05091</name>
</gene>
<dbReference type="RefSeq" id="WP_000769435.1">
    <property type="nucleotide sequence ID" value="NZ_BFLO01000002.1"/>
</dbReference>
<evidence type="ECO:0000313" key="4">
    <source>
        <dbReference type="Proteomes" id="UP000519182"/>
    </source>
</evidence>
<dbReference type="AlphaFoldDB" id="A0A210P069"/>
<reference evidence="1 4" key="2">
    <citation type="submission" date="2020-04" db="EMBL/GenBank/DDBJ databases">
        <authorList>
            <consortium name="GenomeTrakr network: Whole genome sequencing for foodborne pathogen traceback"/>
        </authorList>
    </citation>
    <scope>NUCLEOTIDE SEQUENCE [LARGE SCALE GENOMIC DNA]</scope>
    <source>
        <strain evidence="1 4">PSU-2464</strain>
    </source>
</reference>
<proteinExistence type="predicted"/>
<evidence type="ECO:0000313" key="2">
    <source>
        <dbReference type="EMBL" id="STE76413.1"/>
    </source>
</evidence>
<dbReference type="InterPro" id="IPR025412">
    <property type="entry name" value="DUF4304"/>
</dbReference>
<accession>A0A210P069</accession>
<dbReference type="EMBL" id="UFZL01000003">
    <property type="protein sequence ID" value="STE76413.1"/>
    <property type="molecule type" value="Genomic_DNA"/>
</dbReference>
<sequence>MKLKPIGDFLNKNGFIKNGNNDFYKVHDKFVNCINFQKKSTGDIFFINTGVHPVFENFCNEPPKKEIDCYIRNRVCDGLSISLLHSFEGSEFVISEIKNKAFCFFEYFDSLNKIFDAIRVVDIEERNICDELSGVSSVRLALMCMNYQYEKKKFSLVSDFANYGLAISRGPVPKKAFKDMIKITE</sequence>
<evidence type="ECO:0000313" key="3">
    <source>
        <dbReference type="Proteomes" id="UP000255201"/>
    </source>
</evidence>
<dbReference type="Proteomes" id="UP000519182">
    <property type="component" value="Unassembled WGS sequence"/>
</dbReference>
<reference evidence="2 3" key="1">
    <citation type="submission" date="2018-06" db="EMBL/GenBank/DDBJ databases">
        <authorList>
            <consortium name="Pathogen Informatics"/>
            <person name="Doyle S."/>
        </authorList>
    </citation>
    <scope>NUCLEOTIDE SEQUENCE [LARGE SCALE GENOMIC DNA]</scope>
    <source>
        <strain evidence="2 3">NCTC10764</strain>
    </source>
</reference>
<protein>
    <submittedName>
        <fullName evidence="1">DUF4304 domain-containing protein</fullName>
    </submittedName>
</protein>
<organism evidence="1 4">
    <name type="scientific">Escherichia coli</name>
    <dbReference type="NCBI Taxonomy" id="562"/>
    <lineage>
        <taxon>Bacteria</taxon>
        <taxon>Pseudomonadati</taxon>
        <taxon>Pseudomonadota</taxon>
        <taxon>Gammaproteobacteria</taxon>
        <taxon>Enterobacterales</taxon>
        <taxon>Enterobacteriaceae</taxon>
        <taxon>Escherichia</taxon>
    </lineage>
</organism>
<evidence type="ECO:0000313" key="1">
    <source>
        <dbReference type="EMBL" id="EFM1448473.1"/>
    </source>
</evidence>
<dbReference type="Proteomes" id="UP000255201">
    <property type="component" value="Unassembled WGS sequence"/>
</dbReference>